<name>A0A840NS40_9PSEU</name>
<sequence>MNDTNNNADHFTESGERIPFPLEKLERLAAFYDDHDTSDEMEQGLEWEDPRPMVSTSLRLPRELKESLQEIAKKNGDRYTSLVRKILESAVENPNSTTKTSTSNDVEKRLTSLEKKLDIIIEGMDHSGSFQTARVNDLSRELRQVPHSTRSANPLLSSAGRADPDFHERIREAADSMAITGALDNFPLSRRDERMCNAGDNSTISDTEESREDSSHSRC</sequence>
<keyword evidence="3" id="KW-1185">Reference proteome</keyword>
<gene>
    <name evidence="2" type="ORF">BJ969_005863</name>
</gene>
<reference evidence="2 3" key="1">
    <citation type="submission" date="2020-08" db="EMBL/GenBank/DDBJ databases">
        <title>Sequencing the genomes of 1000 actinobacteria strains.</title>
        <authorList>
            <person name="Klenk H.-P."/>
        </authorList>
    </citation>
    <scope>NUCLEOTIDE SEQUENCE [LARGE SCALE GENOMIC DNA]</scope>
    <source>
        <strain evidence="2 3">DSM 45582</strain>
    </source>
</reference>
<dbReference type="EMBL" id="JACHIV010000001">
    <property type="protein sequence ID" value="MBB5072775.1"/>
    <property type="molecule type" value="Genomic_DNA"/>
</dbReference>
<dbReference type="InterPro" id="IPR010985">
    <property type="entry name" value="Ribbon_hlx_hlx"/>
</dbReference>
<evidence type="ECO:0000313" key="2">
    <source>
        <dbReference type="EMBL" id="MBB5072775.1"/>
    </source>
</evidence>
<dbReference type="AlphaFoldDB" id="A0A840NS40"/>
<accession>A0A840NS40</accession>
<dbReference type="Gene3D" id="1.10.1220.10">
    <property type="entry name" value="Met repressor-like"/>
    <property type="match status" value="1"/>
</dbReference>
<feature type="region of interest" description="Disordered" evidence="1">
    <location>
        <begin position="189"/>
        <end position="219"/>
    </location>
</feature>
<dbReference type="SUPFAM" id="SSF47598">
    <property type="entry name" value="Ribbon-helix-helix"/>
    <property type="match status" value="1"/>
</dbReference>
<evidence type="ECO:0000313" key="3">
    <source>
        <dbReference type="Proteomes" id="UP000580474"/>
    </source>
</evidence>
<proteinExistence type="predicted"/>
<organism evidence="2 3">
    <name type="scientific">Saccharopolyspora gloriosae</name>
    <dbReference type="NCBI Taxonomy" id="455344"/>
    <lineage>
        <taxon>Bacteria</taxon>
        <taxon>Bacillati</taxon>
        <taxon>Actinomycetota</taxon>
        <taxon>Actinomycetes</taxon>
        <taxon>Pseudonocardiales</taxon>
        <taxon>Pseudonocardiaceae</taxon>
        <taxon>Saccharopolyspora</taxon>
    </lineage>
</organism>
<dbReference type="InterPro" id="IPR013321">
    <property type="entry name" value="Arc_rbn_hlx_hlx"/>
</dbReference>
<protein>
    <submittedName>
        <fullName evidence="2">Uncharacterized protein</fullName>
    </submittedName>
</protein>
<dbReference type="Proteomes" id="UP000580474">
    <property type="component" value="Unassembled WGS sequence"/>
</dbReference>
<evidence type="ECO:0000256" key="1">
    <source>
        <dbReference type="SAM" id="MobiDB-lite"/>
    </source>
</evidence>
<dbReference type="GO" id="GO:0006355">
    <property type="term" value="P:regulation of DNA-templated transcription"/>
    <property type="evidence" value="ECO:0007669"/>
    <property type="project" value="InterPro"/>
</dbReference>
<dbReference type="RefSeq" id="WP_184484347.1">
    <property type="nucleotide sequence ID" value="NZ_JACHIV010000001.1"/>
</dbReference>
<comment type="caution">
    <text evidence="2">The sequence shown here is derived from an EMBL/GenBank/DDBJ whole genome shotgun (WGS) entry which is preliminary data.</text>
</comment>